<feature type="signal peptide" evidence="1">
    <location>
        <begin position="1"/>
        <end position="20"/>
    </location>
</feature>
<reference evidence="2 3" key="1">
    <citation type="submission" date="2016-07" db="EMBL/GenBank/DDBJ databases">
        <title>Multiple horizontal gene transfer events from other fungi enriched the ability of initially mycotrophic Trichoderma (Ascomycota) to feed on dead plant biomass.</title>
        <authorList>
            <consortium name="DOE Joint Genome Institute"/>
            <person name="Aerts A."/>
            <person name="Atanasova L."/>
            <person name="Chenthamara K."/>
            <person name="Zhang J."/>
            <person name="Grujic M."/>
            <person name="Henrissat B."/>
            <person name="Kuo A."/>
            <person name="Salamov A."/>
            <person name="Lipzen A."/>
            <person name="Labutti K."/>
            <person name="Barry K."/>
            <person name="Miao Y."/>
            <person name="Rahimi M.J."/>
            <person name="Shen Q."/>
            <person name="Grigoriev I.V."/>
            <person name="Kubicek C.P."/>
            <person name="Druzhinina I.S."/>
        </authorList>
    </citation>
    <scope>NUCLEOTIDE SEQUENCE [LARGE SCALE GENOMIC DNA]</scope>
    <source>
        <strain evidence="2 3">CBS 433.97</strain>
    </source>
</reference>
<dbReference type="Proteomes" id="UP000240493">
    <property type="component" value="Unassembled WGS sequence"/>
</dbReference>
<evidence type="ECO:0000313" key="2">
    <source>
        <dbReference type="EMBL" id="PTB41667.1"/>
    </source>
</evidence>
<name>A0A2T3ZA31_TRIA4</name>
<dbReference type="EMBL" id="KZ679261">
    <property type="protein sequence ID" value="PTB41667.1"/>
    <property type="molecule type" value="Genomic_DNA"/>
</dbReference>
<evidence type="ECO:0000313" key="3">
    <source>
        <dbReference type="Proteomes" id="UP000240493"/>
    </source>
</evidence>
<keyword evidence="3" id="KW-1185">Reference proteome</keyword>
<proteinExistence type="predicted"/>
<dbReference type="OrthoDB" id="4868058at2759"/>
<organism evidence="2 3">
    <name type="scientific">Trichoderma asperellum (strain ATCC 204424 / CBS 433.97 / NBRC 101777)</name>
    <dbReference type="NCBI Taxonomy" id="1042311"/>
    <lineage>
        <taxon>Eukaryota</taxon>
        <taxon>Fungi</taxon>
        <taxon>Dikarya</taxon>
        <taxon>Ascomycota</taxon>
        <taxon>Pezizomycotina</taxon>
        <taxon>Sordariomycetes</taxon>
        <taxon>Hypocreomycetidae</taxon>
        <taxon>Hypocreales</taxon>
        <taxon>Hypocreaceae</taxon>
        <taxon>Trichoderma</taxon>
    </lineage>
</organism>
<dbReference type="AlphaFoldDB" id="A0A2T3ZA31"/>
<protein>
    <submittedName>
        <fullName evidence="2">Uncharacterized protein</fullName>
    </submittedName>
</protein>
<gene>
    <name evidence="2" type="ORF">M441DRAFT_167230</name>
</gene>
<keyword evidence="1" id="KW-0732">Signal</keyword>
<accession>A0A2T3ZA31</accession>
<sequence>MKKTQISSLLMLLLPALALALPTQQPQQAHSSDLHRRFTCPANVQDFCSASNIHSSCENGRFTSGAMDTCGECHC</sequence>
<feature type="chain" id="PRO_5015451921" evidence="1">
    <location>
        <begin position="21"/>
        <end position="75"/>
    </location>
</feature>
<evidence type="ECO:0000256" key="1">
    <source>
        <dbReference type="SAM" id="SignalP"/>
    </source>
</evidence>